<dbReference type="Proteomes" id="UP000190890">
    <property type="component" value="Unassembled WGS sequence"/>
</dbReference>
<dbReference type="SUPFAM" id="SSF161098">
    <property type="entry name" value="MetI-like"/>
    <property type="match status" value="1"/>
</dbReference>
<evidence type="ECO:0000256" key="5">
    <source>
        <dbReference type="ARBA" id="ARBA00023136"/>
    </source>
</evidence>
<keyword evidence="2 6" id="KW-0812">Transmembrane</keyword>
<dbReference type="Pfam" id="PF00528">
    <property type="entry name" value="BPD_transp_1"/>
    <property type="match status" value="1"/>
</dbReference>
<feature type="transmembrane region" description="Helical" evidence="6">
    <location>
        <begin position="58"/>
        <end position="78"/>
    </location>
</feature>
<protein>
    <submittedName>
        <fullName evidence="8">L-cystine transport system permease protein TcyM</fullName>
    </submittedName>
</protein>
<dbReference type="GO" id="GO:0005886">
    <property type="term" value="C:plasma membrane"/>
    <property type="evidence" value="ECO:0007669"/>
    <property type="project" value="UniProtKB-SubCell"/>
</dbReference>
<feature type="transmembrane region" description="Helical" evidence="6">
    <location>
        <begin position="175"/>
        <end position="196"/>
    </location>
</feature>
<dbReference type="RefSeq" id="WP_077846732.1">
    <property type="nucleotide sequence ID" value="NZ_LZZM01000099.1"/>
</dbReference>
<feature type="transmembrane region" description="Helical" evidence="6">
    <location>
        <begin position="202"/>
        <end position="223"/>
    </location>
</feature>
<reference evidence="8 9" key="1">
    <citation type="submission" date="2016-05" db="EMBL/GenBank/DDBJ databases">
        <title>Microbial solvent formation.</title>
        <authorList>
            <person name="Poehlein A."/>
            <person name="Montoya Solano J.D."/>
            <person name="Flitsch S."/>
            <person name="Krabben P."/>
            <person name="Duerre P."/>
            <person name="Daniel R."/>
        </authorList>
    </citation>
    <scope>NUCLEOTIDE SEQUENCE [LARGE SCALE GENOMIC DNA]</scope>
    <source>
        <strain evidence="8 9">DSM 2619</strain>
    </source>
</reference>
<evidence type="ECO:0000259" key="7">
    <source>
        <dbReference type="PROSITE" id="PS50928"/>
    </source>
</evidence>
<name>A0A1S8TPD6_9CLOT</name>
<gene>
    <name evidence="8" type="primary">tcyM</name>
    <name evidence="8" type="ORF">CLPUN_15490</name>
</gene>
<keyword evidence="4 6" id="KW-1133">Transmembrane helix</keyword>
<sequence length="236" mass="26134">MSFDISFMITALKEALKYIPITLELAAIPLIIGSILGTLIAVIRIYEVKVLSKLVQIFVVIIRGIPLVLILYIVYFEVTKEFDTFADKFNWTIHSKDINVIYIAIVAISISAIANISETIRAGLISVGKGQFEASYSVGLTRRQTLRRIIIPQALPVIVPSLCSNFIGLIKGSSIAYLVAIVDIMNGALITATANYKFLEAYIAAAIVYWILCACIEKGSFIIEKYLRLYTRGECV</sequence>
<dbReference type="STRING" id="29367.CLPUN_15490"/>
<keyword evidence="6" id="KW-0813">Transport</keyword>
<comment type="caution">
    <text evidence="8">The sequence shown here is derived from an EMBL/GenBank/DDBJ whole genome shotgun (WGS) entry which is preliminary data.</text>
</comment>
<organism evidence="8 9">
    <name type="scientific">Clostridium puniceum</name>
    <dbReference type="NCBI Taxonomy" id="29367"/>
    <lineage>
        <taxon>Bacteria</taxon>
        <taxon>Bacillati</taxon>
        <taxon>Bacillota</taxon>
        <taxon>Clostridia</taxon>
        <taxon>Eubacteriales</taxon>
        <taxon>Clostridiaceae</taxon>
        <taxon>Clostridium</taxon>
    </lineage>
</organism>
<accession>A0A1S8TPD6</accession>
<keyword evidence="3" id="KW-0029">Amino-acid transport</keyword>
<feature type="transmembrane region" description="Helical" evidence="6">
    <location>
        <begin position="98"/>
        <end position="116"/>
    </location>
</feature>
<evidence type="ECO:0000313" key="9">
    <source>
        <dbReference type="Proteomes" id="UP000190890"/>
    </source>
</evidence>
<comment type="similarity">
    <text evidence="6">Belongs to the binding-protein-dependent transport system permease family.</text>
</comment>
<evidence type="ECO:0000256" key="1">
    <source>
        <dbReference type="ARBA" id="ARBA00004141"/>
    </source>
</evidence>
<dbReference type="Gene3D" id="1.10.3720.10">
    <property type="entry name" value="MetI-like"/>
    <property type="match status" value="1"/>
</dbReference>
<dbReference type="InterPro" id="IPR000515">
    <property type="entry name" value="MetI-like"/>
</dbReference>
<evidence type="ECO:0000256" key="2">
    <source>
        <dbReference type="ARBA" id="ARBA00022692"/>
    </source>
</evidence>
<dbReference type="AlphaFoldDB" id="A0A1S8TPD6"/>
<dbReference type="GO" id="GO:0055085">
    <property type="term" value="P:transmembrane transport"/>
    <property type="evidence" value="ECO:0007669"/>
    <property type="project" value="InterPro"/>
</dbReference>
<comment type="subcellular location">
    <subcellularLocation>
        <location evidence="6">Cell membrane</location>
        <topology evidence="6">Multi-pass membrane protein</topology>
    </subcellularLocation>
    <subcellularLocation>
        <location evidence="1">Membrane</location>
        <topology evidence="1">Multi-pass membrane protein</topology>
    </subcellularLocation>
</comment>
<dbReference type="PROSITE" id="PS50928">
    <property type="entry name" value="ABC_TM1"/>
    <property type="match status" value="1"/>
</dbReference>
<dbReference type="CDD" id="cd06261">
    <property type="entry name" value="TM_PBP2"/>
    <property type="match status" value="1"/>
</dbReference>
<dbReference type="GO" id="GO:0006865">
    <property type="term" value="P:amino acid transport"/>
    <property type="evidence" value="ECO:0007669"/>
    <property type="project" value="UniProtKB-KW"/>
</dbReference>
<dbReference type="PANTHER" id="PTHR30614">
    <property type="entry name" value="MEMBRANE COMPONENT OF AMINO ACID ABC TRANSPORTER"/>
    <property type="match status" value="1"/>
</dbReference>
<evidence type="ECO:0000256" key="4">
    <source>
        <dbReference type="ARBA" id="ARBA00022989"/>
    </source>
</evidence>
<proteinExistence type="inferred from homology"/>
<feature type="domain" description="ABC transmembrane type-1" evidence="7">
    <location>
        <begin position="19"/>
        <end position="220"/>
    </location>
</feature>
<dbReference type="InterPro" id="IPR043429">
    <property type="entry name" value="ArtM/GltK/GlnP/TcyL/YhdX-like"/>
</dbReference>
<evidence type="ECO:0000313" key="8">
    <source>
        <dbReference type="EMBL" id="OOM79601.1"/>
    </source>
</evidence>
<keyword evidence="9" id="KW-1185">Reference proteome</keyword>
<evidence type="ECO:0000256" key="6">
    <source>
        <dbReference type="RuleBase" id="RU363032"/>
    </source>
</evidence>
<dbReference type="OrthoDB" id="9787841at2"/>
<dbReference type="EMBL" id="LZZM01000099">
    <property type="protein sequence ID" value="OOM79601.1"/>
    <property type="molecule type" value="Genomic_DNA"/>
</dbReference>
<evidence type="ECO:0000256" key="3">
    <source>
        <dbReference type="ARBA" id="ARBA00022970"/>
    </source>
</evidence>
<keyword evidence="5 6" id="KW-0472">Membrane</keyword>
<dbReference type="InterPro" id="IPR035906">
    <property type="entry name" value="MetI-like_sf"/>
</dbReference>
<feature type="transmembrane region" description="Helical" evidence="6">
    <location>
        <begin position="26"/>
        <end position="46"/>
    </location>
</feature>
<dbReference type="PANTHER" id="PTHR30614:SF0">
    <property type="entry name" value="L-CYSTINE TRANSPORT SYSTEM PERMEASE PROTEIN TCYL"/>
    <property type="match status" value="1"/>
</dbReference>